<dbReference type="Pfam" id="PF01817">
    <property type="entry name" value="CM_2"/>
    <property type="match status" value="1"/>
</dbReference>
<accession>A0ABQ3XLM2</accession>
<dbReference type="InterPro" id="IPR051331">
    <property type="entry name" value="Chorismate_mutase-related"/>
</dbReference>
<evidence type="ECO:0000313" key="7">
    <source>
        <dbReference type="Proteomes" id="UP000612282"/>
    </source>
</evidence>
<dbReference type="Proteomes" id="UP000612282">
    <property type="component" value="Unassembled WGS sequence"/>
</dbReference>
<dbReference type="EC" id="5.4.99.5" evidence="2"/>
<protein>
    <recommendedName>
        <fullName evidence="2">chorismate mutase</fullName>
        <ecNumber evidence="2">5.4.99.5</ecNumber>
    </recommendedName>
</protein>
<dbReference type="PANTHER" id="PTHR38041">
    <property type="entry name" value="CHORISMATE MUTASE"/>
    <property type="match status" value="1"/>
</dbReference>
<keyword evidence="3" id="KW-0732">Signal</keyword>
<dbReference type="InterPro" id="IPR036979">
    <property type="entry name" value="CM_dom_sf"/>
</dbReference>
<proteinExistence type="predicted"/>
<dbReference type="PANTHER" id="PTHR38041:SF2">
    <property type="entry name" value="SECRETED CHORISMATE MUTASE"/>
    <property type="match status" value="1"/>
</dbReference>
<comment type="pathway">
    <text evidence="1">Metabolic intermediate biosynthesis; prephenate biosynthesis; prephenate from chorismate: step 1/1.</text>
</comment>
<dbReference type="SUPFAM" id="SSF48600">
    <property type="entry name" value="Chorismate mutase II"/>
    <property type="match status" value="1"/>
</dbReference>
<dbReference type="PROSITE" id="PS51168">
    <property type="entry name" value="CHORISMATE_MUT_2"/>
    <property type="match status" value="1"/>
</dbReference>
<dbReference type="InterPro" id="IPR036263">
    <property type="entry name" value="Chorismate_II_sf"/>
</dbReference>
<sequence>MRFVAIRELLVVGLIAVSVPSGGGLGSLVGLSAERLLLADRVAAAKFGTSNPIDDPVREKQVLDRAAALATAAGLDTAGTVAFFRAQIEMSKVVQRGLFEKWTARPEQAPTKRPDLATEVRPALDRITGQFITQLAATRELRGPTAGCAVARRFAVVAADRRYHLDDLHDRALRGAVEPICAGPRQ</sequence>
<keyword evidence="7" id="KW-1185">Reference proteome</keyword>
<dbReference type="EMBL" id="BOMG01000096">
    <property type="protein sequence ID" value="GID59388.1"/>
    <property type="molecule type" value="Genomic_DNA"/>
</dbReference>
<dbReference type="InterPro" id="IPR008240">
    <property type="entry name" value="Chorismate_mutase_periplasmic"/>
</dbReference>
<evidence type="ECO:0000256" key="1">
    <source>
        <dbReference type="ARBA" id="ARBA00004817"/>
    </source>
</evidence>
<organism evidence="6 7">
    <name type="scientific">Actinoplanes couchii</name>
    <dbReference type="NCBI Taxonomy" id="403638"/>
    <lineage>
        <taxon>Bacteria</taxon>
        <taxon>Bacillati</taxon>
        <taxon>Actinomycetota</taxon>
        <taxon>Actinomycetes</taxon>
        <taxon>Micromonosporales</taxon>
        <taxon>Micromonosporaceae</taxon>
        <taxon>Actinoplanes</taxon>
    </lineage>
</organism>
<feature type="domain" description="Chorismate mutase" evidence="5">
    <location>
        <begin position="1"/>
        <end position="99"/>
    </location>
</feature>
<reference evidence="6 7" key="1">
    <citation type="submission" date="2021-01" db="EMBL/GenBank/DDBJ databases">
        <title>Whole genome shotgun sequence of Actinoplanes couchii NBRC 106145.</title>
        <authorList>
            <person name="Komaki H."/>
            <person name="Tamura T."/>
        </authorList>
    </citation>
    <scope>NUCLEOTIDE SEQUENCE [LARGE SCALE GENOMIC DNA]</scope>
    <source>
        <strain evidence="6 7">NBRC 106145</strain>
    </source>
</reference>
<name>A0ABQ3XLM2_9ACTN</name>
<dbReference type="NCBIfam" id="TIGR01806">
    <property type="entry name" value="CM_mono2"/>
    <property type="match status" value="1"/>
</dbReference>
<evidence type="ECO:0000256" key="2">
    <source>
        <dbReference type="ARBA" id="ARBA00012404"/>
    </source>
</evidence>
<evidence type="ECO:0000256" key="3">
    <source>
        <dbReference type="ARBA" id="ARBA00022729"/>
    </source>
</evidence>
<comment type="caution">
    <text evidence="6">The sequence shown here is derived from an EMBL/GenBank/DDBJ whole genome shotgun (WGS) entry which is preliminary data.</text>
</comment>
<dbReference type="Gene3D" id="1.20.59.10">
    <property type="entry name" value="Chorismate mutase"/>
    <property type="match status" value="1"/>
</dbReference>
<dbReference type="InterPro" id="IPR002701">
    <property type="entry name" value="CM_II_prokaryot"/>
</dbReference>
<evidence type="ECO:0000313" key="6">
    <source>
        <dbReference type="EMBL" id="GID59388.1"/>
    </source>
</evidence>
<evidence type="ECO:0000259" key="5">
    <source>
        <dbReference type="PROSITE" id="PS51168"/>
    </source>
</evidence>
<keyword evidence="4" id="KW-0413">Isomerase</keyword>
<dbReference type="SMART" id="SM00830">
    <property type="entry name" value="CM_2"/>
    <property type="match status" value="1"/>
</dbReference>
<evidence type="ECO:0000256" key="4">
    <source>
        <dbReference type="ARBA" id="ARBA00023235"/>
    </source>
</evidence>
<gene>
    <name evidence="6" type="ORF">Aco03nite_077920</name>
</gene>